<dbReference type="GO" id="GO:0010288">
    <property type="term" value="P:response to lead ion"/>
    <property type="evidence" value="ECO:0007669"/>
    <property type="project" value="TreeGrafter"/>
</dbReference>
<gene>
    <name evidence="2" type="ORF">ICI42_09495</name>
</gene>
<keyword evidence="3" id="KW-1185">Reference proteome</keyword>
<accession>A0A8J6PVD3</accession>
<organism evidence="2 3">
    <name type="scientific">Oryzicola mucosus</name>
    <dbReference type="NCBI Taxonomy" id="2767425"/>
    <lineage>
        <taxon>Bacteria</taxon>
        <taxon>Pseudomonadati</taxon>
        <taxon>Pseudomonadota</taxon>
        <taxon>Alphaproteobacteria</taxon>
        <taxon>Hyphomicrobiales</taxon>
        <taxon>Phyllobacteriaceae</taxon>
        <taxon>Oryzicola</taxon>
    </lineage>
</organism>
<reference evidence="2" key="1">
    <citation type="submission" date="2020-09" db="EMBL/GenBank/DDBJ databases">
        <title>Genome seq and assembly of Tianweitania sp.</title>
        <authorList>
            <person name="Chhetri G."/>
        </authorList>
    </citation>
    <scope>NUCLEOTIDE SEQUENCE</scope>
    <source>
        <strain evidence="2">Rool2</strain>
    </source>
</reference>
<evidence type="ECO:0000259" key="1">
    <source>
        <dbReference type="PROSITE" id="PS50987"/>
    </source>
</evidence>
<dbReference type="PANTHER" id="PTHR39168">
    <property type="entry name" value="TRANSCRIPTIONAL REGULATOR-RELATED"/>
    <property type="match status" value="1"/>
</dbReference>
<evidence type="ECO:0000313" key="2">
    <source>
        <dbReference type="EMBL" id="MBD0414887.1"/>
    </source>
</evidence>
<dbReference type="Proteomes" id="UP000643405">
    <property type="component" value="Unassembled WGS sequence"/>
</dbReference>
<dbReference type="InterPro" id="IPR036388">
    <property type="entry name" value="WH-like_DNA-bd_sf"/>
</dbReference>
<dbReference type="Pfam" id="PF12840">
    <property type="entry name" value="HTH_20"/>
    <property type="match status" value="1"/>
</dbReference>
<name>A0A8J6PVD3_9HYPH</name>
<dbReference type="AlphaFoldDB" id="A0A8J6PVD3"/>
<dbReference type="InterPro" id="IPR052543">
    <property type="entry name" value="HTH_Metal-responsive_Reg"/>
</dbReference>
<dbReference type="GO" id="GO:0032791">
    <property type="term" value="F:lead ion binding"/>
    <property type="evidence" value="ECO:0007669"/>
    <property type="project" value="TreeGrafter"/>
</dbReference>
<feature type="domain" description="HTH arsR-type" evidence="1">
    <location>
        <begin position="1"/>
        <end position="94"/>
    </location>
</feature>
<dbReference type="InterPro" id="IPR036390">
    <property type="entry name" value="WH_DNA-bd_sf"/>
</dbReference>
<sequence length="229" mass="24542">MKDGPDIARIAALVGDPARANMLSALMDGGALTASELALEAGVTLQTASSHLAKLTEGGLLKLKSQGRHRYYALSGYQVAAMLESISGVAASSGPTRTRPGPRDSSLREARICYDHLAGIHAVDMFESFAARGILEVQDETVSLGPQGHGFFSARGIDIETLGKKSRRPVCRGCLDWSVRRSHLAGTLGAAILDKILTEKWARRIEGSRVISFTPPGKRAFEKTFLPKL</sequence>
<dbReference type="GO" id="GO:0003700">
    <property type="term" value="F:DNA-binding transcription factor activity"/>
    <property type="evidence" value="ECO:0007669"/>
    <property type="project" value="InterPro"/>
</dbReference>
<dbReference type="PROSITE" id="PS50987">
    <property type="entry name" value="HTH_ARSR_2"/>
    <property type="match status" value="1"/>
</dbReference>
<dbReference type="PRINTS" id="PR00778">
    <property type="entry name" value="HTHARSR"/>
</dbReference>
<protein>
    <submittedName>
        <fullName evidence="2">Helix-turn-helix transcriptional regulator</fullName>
    </submittedName>
</protein>
<comment type="caution">
    <text evidence="2">The sequence shown here is derived from an EMBL/GenBank/DDBJ whole genome shotgun (WGS) entry which is preliminary data.</text>
</comment>
<dbReference type="EMBL" id="JACVVX010000002">
    <property type="protein sequence ID" value="MBD0414887.1"/>
    <property type="molecule type" value="Genomic_DNA"/>
</dbReference>
<evidence type="ECO:0000313" key="3">
    <source>
        <dbReference type="Proteomes" id="UP000643405"/>
    </source>
</evidence>
<proteinExistence type="predicted"/>
<dbReference type="GO" id="GO:0003677">
    <property type="term" value="F:DNA binding"/>
    <property type="evidence" value="ECO:0007669"/>
    <property type="project" value="TreeGrafter"/>
</dbReference>
<dbReference type="SUPFAM" id="SSF46785">
    <property type="entry name" value="Winged helix' DNA-binding domain"/>
    <property type="match status" value="1"/>
</dbReference>
<dbReference type="SMART" id="SM00418">
    <property type="entry name" value="HTH_ARSR"/>
    <property type="match status" value="1"/>
</dbReference>
<dbReference type="InterPro" id="IPR011991">
    <property type="entry name" value="ArsR-like_HTH"/>
</dbReference>
<dbReference type="Gene3D" id="1.10.10.10">
    <property type="entry name" value="Winged helix-like DNA-binding domain superfamily/Winged helix DNA-binding domain"/>
    <property type="match status" value="1"/>
</dbReference>
<dbReference type="PANTHER" id="PTHR39168:SF1">
    <property type="entry name" value="TRANSCRIPTIONAL REGULATORY PROTEIN"/>
    <property type="match status" value="1"/>
</dbReference>
<dbReference type="RefSeq" id="WP_188164298.1">
    <property type="nucleotide sequence ID" value="NZ_JACVVX010000002.1"/>
</dbReference>
<dbReference type="InterPro" id="IPR001845">
    <property type="entry name" value="HTH_ArsR_DNA-bd_dom"/>
</dbReference>
<dbReference type="GO" id="GO:0097063">
    <property type="term" value="F:cadmium ion sensor activity"/>
    <property type="evidence" value="ECO:0007669"/>
    <property type="project" value="TreeGrafter"/>
</dbReference>
<dbReference type="GO" id="GO:0046686">
    <property type="term" value="P:response to cadmium ion"/>
    <property type="evidence" value="ECO:0007669"/>
    <property type="project" value="TreeGrafter"/>
</dbReference>
<dbReference type="CDD" id="cd00090">
    <property type="entry name" value="HTH_ARSR"/>
    <property type="match status" value="1"/>
</dbReference>